<dbReference type="NCBIfam" id="TIGR00590">
    <property type="entry name" value="pcna"/>
    <property type="match status" value="1"/>
</dbReference>
<dbReference type="EMBL" id="LR724803">
    <property type="protein sequence ID" value="VWO95419.1"/>
    <property type="molecule type" value="Genomic_DNA"/>
</dbReference>
<dbReference type="InterPro" id="IPR022659">
    <property type="entry name" value="Pr_cel_nuc_antig_CS"/>
</dbReference>
<evidence type="ECO:0000259" key="7">
    <source>
        <dbReference type="Pfam" id="PF02747"/>
    </source>
</evidence>
<protein>
    <recommendedName>
        <fullName evidence="3">DNA sliding clamp PCNA</fullName>
    </recommendedName>
</protein>
<dbReference type="GO" id="GO:0043626">
    <property type="term" value="C:PCNA complex"/>
    <property type="evidence" value="ECO:0007669"/>
    <property type="project" value="TreeGrafter"/>
</dbReference>
<keyword evidence="4" id="KW-0235">DNA replication</keyword>
<organism evidence="8">
    <name type="scientific">Ganoderma boninense</name>
    <dbReference type="NCBI Taxonomy" id="34458"/>
    <lineage>
        <taxon>Eukaryota</taxon>
        <taxon>Fungi</taxon>
        <taxon>Dikarya</taxon>
        <taxon>Basidiomycota</taxon>
        <taxon>Agaricomycotina</taxon>
        <taxon>Agaricomycetes</taxon>
        <taxon>Polyporales</taxon>
        <taxon>Polyporaceae</taxon>
        <taxon>Ganoderma</taxon>
    </lineage>
</organism>
<feature type="compositionally biased region" description="Basic residues" evidence="5">
    <location>
        <begin position="282"/>
        <end position="297"/>
    </location>
</feature>
<dbReference type="PANTHER" id="PTHR11352:SF0">
    <property type="entry name" value="PROLIFERATING CELL NUCLEAR ANTIGEN"/>
    <property type="match status" value="1"/>
</dbReference>
<dbReference type="AlphaFoldDB" id="A0A5K1JUB1"/>
<dbReference type="GO" id="GO:0003677">
    <property type="term" value="F:DNA binding"/>
    <property type="evidence" value="ECO:0007669"/>
    <property type="project" value="UniProtKB-KW"/>
</dbReference>
<feature type="compositionally biased region" description="Acidic residues" evidence="5">
    <location>
        <begin position="266"/>
        <end position="278"/>
    </location>
</feature>
<dbReference type="HAMAP" id="MF_00317">
    <property type="entry name" value="DNApol_clamp_arch"/>
    <property type="match status" value="1"/>
</dbReference>
<accession>A0A5K1JUB1</accession>
<dbReference type="GO" id="GO:0019985">
    <property type="term" value="P:translesion synthesis"/>
    <property type="evidence" value="ECO:0007669"/>
    <property type="project" value="TreeGrafter"/>
</dbReference>
<evidence type="ECO:0000256" key="1">
    <source>
        <dbReference type="ARBA" id="ARBA00010462"/>
    </source>
</evidence>
<feature type="domain" description="Proliferating cell nuclear antigen PCNA C-terminal" evidence="7">
    <location>
        <begin position="306"/>
        <end position="372"/>
    </location>
</feature>
<keyword evidence="3" id="KW-0539">Nucleus</keyword>
<evidence type="ECO:0000259" key="6">
    <source>
        <dbReference type="Pfam" id="PF00705"/>
    </source>
</evidence>
<dbReference type="GO" id="GO:0006272">
    <property type="term" value="P:leading strand elongation"/>
    <property type="evidence" value="ECO:0007669"/>
    <property type="project" value="TreeGrafter"/>
</dbReference>
<dbReference type="Pfam" id="PF00705">
    <property type="entry name" value="PCNA_N"/>
    <property type="match status" value="1"/>
</dbReference>
<feature type="region of interest" description="Disordered" evidence="5">
    <location>
        <begin position="181"/>
        <end position="309"/>
    </location>
</feature>
<feature type="domain" description="Proliferating cell nuclear antigen PCNA N-terminal" evidence="6">
    <location>
        <begin position="1"/>
        <end position="125"/>
    </location>
</feature>
<evidence type="ECO:0000256" key="4">
    <source>
        <dbReference type="RuleBase" id="RU003671"/>
    </source>
</evidence>
<dbReference type="PROSITE" id="PS01251">
    <property type="entry name" value="PCNA_1"/>
    <property type="match status" value="1"/>
</dbReference>
<proteinExistence type="inferred from homology"/>
<evidence type="ECO:0000313" key="8">
    <source>
        <dbReference type="EMBL" id="VWO95419.1"/>
    </source>
</evidence>
<dbReference type="InterPro" id="IPR000730">
    <property type="entry name" value="Pr_cel_nuc_antig"/>
</dbReference>
<evidence type="ECO:0000256" key="5">
    <source>
        <dbReference type="SAM" id="MobiDB-lite"/>
    </source>
</evidence>
<dbReference type="GO" id="GO:0006298">
    <property type="term" value="P:mismatch repair"/>
    <property type="evidence" value="ECO:0007669"/>
    <property type="project" value="TreeGrafter"/>
</dbReference>
<dbReference type="InterPro" id="IPR022649">
    <property type="entry name" value="Pr_cel_nuc_antig_C"/>
</dbReference>
<reference evidence="8" key="1">
    <citation type="submission" date="2019-10" db="EMBL/GenBank/DDBJ databases">
        <authorList>
            <person name="Nor Muhammad N."/>
        </authorList>
    </citation>
    <scope>NUCLEOTIDE SEQUENCE</scope>
</reference>
<dbReference type="GO" id="GO:0030337">
    <property type="term" value="F:DNA polymerase processivity factor activity"/>
    <property type="evidence" value="ECO:0007669"/>
    <property type="project" value="InterPro"/>
</dbReference>
<dbReference type="PANTHER" id="PTHR11352">
    <property type="entry name" value="PROLIFERATING CELL NUCLEAR ANTIGEN"/>
    <property type="match status" value="1"/>
</dbReference>
<dbReference type="Gene3D" id="3.10.150.10">
    <property type="entry name" value="DNA Polymerase III, subunit A, domain 2"/>
    <property type="match status" value="3"/>
</dbReference>
<dbReference type="Pfam" id="PF02747">
    <property type="entry name" value="PCNA_C"/>
    <property type="match status" value="2"/>
</dbReference>
<keyword evidence="2 4" id="KW-0238">DNA-binding</keyword>
<dbReference type="GO" id="GO:0006275">
    <property type="term" value="P:regulation of DNA replication"/>
    <property type="evidence" value="ECO:0007669"/>
    <property type="project" value="InterPro"/>
</dbReference>
<name>A0A5K1JUB1_9APHY</name>
<dbReference type="SUPFAM" id="SSF55979">
    <property type="entry name" value="DNA clamp"/>
    <property type="match status" value="2"/>
</dbReference>
<dbReference type="PRINTS" id="PR00339">
    <property type="entry name" value="PCNACYCLIN"/>
</dbReference>
<evidence type="ECO:0000256" key="2">
    <source>
        <dbReference type="ARBA" id="ARBA00023125"/>
    </source>
</evidence>
<dbReference type="FunFam" id="3.10.150.10:FF:000008">
    <property type="entry name" value="Proliferating cell nuclear antigen"/>
    <property type="match status" value="1"/>
</dbReference>
<dbReference type="InterPro" id="IPR022648">
    <property type="entry name" value="Pr_cel_nuc_antig_N"/>
</dbReference>
<feature type="compositionally biased region" description="Acidic residues" evidence="5">
    <location>
        <begin position="242"/>
        <end position="258"/>
    </location>
</feature>
<feature type="compositionally biased region" description="Basic residues" evidence="5">
    <location>
        <begin position="191"/>
        <end position="201"/>
    </location>
</feature>
<dbReference type="CDD" id="cd00577">
    <property type="entry name" value="PCNA"/>
    <property type="match status" value="1"/>
</dbReference>
<dbReference type="InterPro" id="IPR046938">
    <property type="entry name" value="DNA_clamp_sf"/>
</dbReference>
<comment type="similarity">
    <text evidence="1 4">Belongs to the PCNA family.</text>
</comment>
<dbReference type="PROSITE" id="PS00293">
    <property type="entry name" value="PCNA_2"/>
    <property type="match status" value="1"/>
</dbReference>
<evidence type="ECO:0000256" key="3">
    <source>
        <dbReference type="RuleBase" id="RU000641"/>
    </source>
</evidence>
<comment type="subcellular location">
    <subcellularLocation>
        <location evidence="3">Nucleus</location>
    </subcellularLocation>
</comment>
<comment type="function">
    <text evidence="3">This protein is an auxiliary protein of DNA polymerase delta and is involved in the control of eukaryotic DNA replication by increasing the polymerase's processivity during elongation of the leading strand.</text>
</comment>
<feature type="compositionally biased region" description="Acidic residues" evidence="5">
    <location>
        <begin position="205"/>
        <end position="221"/>
    </location>
</feature>
<sequence length="376" mass="41381">MLEAKLSEAALLKRLLDAVKELVTDANFDCNEEGIQLQAMDNSHVALVAVKLEAAGFKRFRCDRPIPLGVNLTSLTKVLKCAKDDDICTLKAGDDADILSLTYEAKNSDRIAEYEMKLMDIDADQLGIPDTDYDASVTMPSAEFGRIVRDLSLLGESVRIEVSKEGIRFVSDGEAANGNILIKQSADASSGKKKKGSSSKRRGGDDDDEDEADEPEEEEGAVSDGESGKRKIKKEKVKKEENGEDVDMDGADEDEEGEGEFKPTKDEDDEQGEDEDDEGSSKKRKRSSGKSKPAKKAKKEDADDDDDDDDFDGVRIEMNQAVTLTFSLKYLVNFSKSSSLCKKVQLMMSNDVPLLVSYAFNQGFIRYYLAPKIGDD</sequence>
<gene>
    <name evidence="8" type="primary">Q875J4</name>
</gene>
<feature type="domain" description="Proliferating cell nuclear antigen PCNA C-terminal" evidence="7">
    <location>
        <begin position="127"/>
        <end position="189"/>
    </location>
</feature>